<dbReference type="EMBL" id="JAGEVF010000012">
    <property type="protein sequence ID" value="MBO3117785.1"/>
    <property type="molecule type" value="Genomic_DNA"/>
</dbReference>
<proteinExistence type="predicted"/>
<keyword evidence="2" id="KW-1185">Reference proteome</keyword>
<dbReference type="PANTHER" id="PTHR33639">
    <property type="entry name" value="THIOL-DISULFIDE OXIDOREDUCTASE DCC"/>
    <property type="match status" value="1"/>
</dbReference>
<sequence>MIDSIPKDKELIVFDGVCNLCNSSVLFVIKHDNENHFLFAPLQSKVGNSIIETFNIDTDKTDSILLYSPANHTLKIKSSAALNIAKKLGFPTNLATIFLIVPNFIRNWVYDIVAKHRYNWFGKKEACMIPTPELQAKFIN</sequence>
<name>A0ABS3T4W3_9FLAO</name>
<dbReference type="InterPro" id="IPR052927">
    <property type="entry name" value="DCC_oxidoreductase"/>
</dbReference>
<gene>
    <name evidence="1" type="ORF">J4050_13595</name>
</gene>
<accession>A0ABS3T4W3</accession>
<organism evidence="1 2">
    <name type="scientific">Winogradskyella pelagia</name>
    <dbReference type="NCBI Taxonomy" id="2819984"/>
    <lineage>
        <taxon>Bacteria</taxon>
        <taxon>Pseudomonadati</taxon>
        <taxon>Bacteroidota</taxon>
        <taxon>Flavobacteriia</taxon>
        <taxon>Flavobacteriales</taxon>
        <taxon>Flavobacteriaceae</taxon>
        <taxon>Winogradskyella</taxon>
    </lineage>
</organism>
<dbReference type="RefSeq" id="WP_208155139.1">
    <property type="nucleotide sequence ID" value="NZ_JAGEVF010000012.1"/>
</dbReference>
<evidence type="ECO:0000313" key="2">
    <source>
        <dbReference type="Proteomes" id="UP000676776"/>
    </source>
</evidence>
<dbReference type="Proteomes" id="UP000676776">
    <property type="component" value="Unassembled WGS sequence"/>
</dbReference>
<dbReference type="InterPro" id="IPR007263">
    <property type="entry name" value="DCC1-like"/>
</dbReference>
<evidence type="ECO:0000313" key="1">
    <source>
        <dbReference type="EMBL" id="MBO3117785.1"/>
    </source>
</evidence>
<reference evidence="1 2" key="1">
    <citation type="submission" date="2021-03" db="EMBL/GenBank/DDBJ databases">
        <title>Winogradskyella sp. nov., isolated from costal sediment.</title>
        <authorList>
            <person name="Gao C."/>
        </authorList>
    </citation>
    <scope>NUCLEOTIDE SEQUENCE [LARGE SCALE GENOMIC DNA]</scope>
    <source>
        <strain evidence="1 2">DF17</strain>
    </source>
</reference>
<protein>
    <submittedName>
        <fullName evidence="1">DUF393 domain-containing protein</fullName>
    </submittedName>
</protein>
<dbReference type="Pfam" id="PF04134">
    <property type="entry name" value="DCC1-like"/>
    <property type="match status" value="1"/>
</dbReference>
<comment type="caution">
    <text evidence="1">The sequence shown here is derived from an EMBL/GenBank/DDBJ whole genome shotgun (WGS) entry which is preliminary data.</text>
</comment>
<dbReference type="PANTHER" id="PTHR33639:SF2">
    <property type="entry name" value="DUF393 DOMAIN-CONTAINING PROTEIN"/>
    <property type="match status" value="1"/>
</dbReference>